<keyword evidence="2" id="KW-1185">Reference proteome</keyword>
<gene>
    <name evidence="1" type="ORF">ACAOBT_LOCUS14744</name>
</gene>
<protein>
    <submittedName>
        <fullName evidence="1">Uncharacterized protein</fullName>
    </submittedName>
</protein>
<dbReference type="Proteomes" id="UP001152888">
    <property type="component" value="Unassembled WGS sequence"/>
</dbReference>
<dbReference type="EMBL" id="CAKOFQ010006914">
    <property type="protein sequence ID" value="CAH1981911.1"/>
    <property type="molecule type" value="Genomic_DNA"/>
</dbReference>
<organism evidence="1 2">
    <name type="scientific">Acanthoscelides obtectus</name>
    <name type="common">Bean weevil</name>
    <name type="synonym">Bruchus obtectus</name>
    <dbReference type="NCBI Taxonomy" id="200917"/>
    <lineage>
        <taxon>Eukaryota</taxon>
        <taxon>Metazoa</taxon>
        <taxon>Ecdysozoa</taxon>
        <taxon>Arthropoda</taxon>
        <taxon>Hexapoda</taxon>
        <taxon>Insecta</taxon>
        <taxon>Pterygota</taxon>
        <taxon>Neoptera</taxon>
        <taxon>Endopterygota</taxon>
        <taxon>Coleoptera</taxon>
        <taxon>Polyphaga</taxon>
        <taxon>Cucujiformia</taxon>
        <taxon>Chrysomeloidea</taxon>
        <taxon>Chrysomelidae</taxon>
        <taxon>Bruchinae</taxon>
        <taxon>Bruchini</taxon>
        <taxon>Acanthoscelides</taxon>
    </lineage>
</organism>
<dbReference type="AlphaFoldDB" id="A0A9P0PDJ5"/>
<comment type="caution">
    <text evidence="1">The sequence shown here is derived from an EMBL/GenBank/DDBJ whole genome shotgun (WGS) entry which is preliminary data.</text>
</comment>
<sequence length="66" mass="7751">MSGDSQDRYSLITSNNSESSVRPVAVSFTIRVWSRMSTPLYLMNILWSHLMLKRKRVPYLTYCIYS</sequence>
<name>A0A9P0PDJ5_ACAOB</name>
<accession>A0A9P0PDJ5</accession>
<evidence type="ECO:0000313" key="2">
    <source>
        <dbReference type="Proteomes" id="UP001152888"/>
    </source>
</evidence>
<reference evidence="1" key="1">
    <citation type="submission" date="2022-03" db="EMBL/GenBank/DDBJ databases">
        <authorList>
            <person name="Sayadi A."/>
        </authorList>
    </citation>
    <scope>NUCLEOTIDE SEQUENCE</scope>
</reference>
<proteinExistence type="predicted"/>
<evidence type="ECO:0000313" key="1">
    <source>
        <dbReference type="EMBL" id="CAH1981911.1"/>
    </source>
</evidence>